<dbReference type="InterPro" id="IPR003029">
    <property type="entry name" value="S1_domain"/>
</dbReference>
<dbReference type="FunFam" id="2.40.50.140:FF:000194">
    <property type="entry name" value="Programmed cell death 11"/>
    <property type="match status" value="1"/>
</dbReference>
<dbReference type="SUPFAM" id="SSF50249">
    <property type="entry name" value="Nucleic acid-binding proteins"/>
    <property type="match status" value="1"/>
</dbReference>
<accession>A0A5E4DCP0</accession>
<dbReference type="InterPro" id="IPR048058">
    <property type="entry name" value="Rrp5_S1_rpt_hs11_sc8"/>
</dbReference>
<keyword evidence="4" id="KW-1185">Reference proteome</keyword>
<feature type="non-terminal residue" evidence="3">
    <location>
        <position position="157"/>
    </location>
</feature>
<evidence type="ECO:0000313" key="4">
    <source>
        <dbReference type="Proteomes" id="UP000335636"/>
    </source>
</evidence>
<dbReference type="InterPro" id="IPR045209">
    <property type="entry name" value="Rrp5"/>
</dbReference>
<proteinExistence type="predicted"/>
<sequence>MGETRKDSETVDEDEEGDPALTVGTKKKHTFVIGDILTGTVKSVKPTHVVVTLEDGIVGCIHASHILDDVPVGTSPTTKLKVGKTITARVIGGRDVKTFKFLPISHPRFVRTILELSVRPSELEEDGHTALNTYSASPMEKIKQYHAGQIVSCFLKR</sequence>
<dbReference type="Gene3D" id="2.40.50.140">
    <property type="entry name" value="Nucleic acid-binding proteins"/>
    <property type="match status" value="1"/>
</dbReference>
<gene>
    <name evidence="3" type="ORF">MONAX_5E029909</name>
</gene>
<evidence type="ECO:0000256" key="1">
    <source>
        <dbReference type="SAM" id="MobiDB-lite"/>
    </source>
</evidence>
<organism evidence="3 4">
    <name type="scientific">Marmota monax</name>
    <name type="common">Woodchuck</name>
    <dbReference type="NCBI Taxonomy" id="9995"/>
    <lineage>
        <taxon>Eukaryota</taxon>
        <taxon>Metazoa</taxon>
        <taxon>Chordata</taxon>
        <taxon>Craniata</taxon>
        <taxon>Vertebrata</taxon>
        <taxon>Euteleostomi</taxon>
        <taxon>Mammalia</taxon>
        <taxon>Eutheria</taxon>
        <taxon>Euarchontoglires</taxon>
        <taxon>Glires</taxon>
        <taxon>Rodentia</taxon>
        <taxon>Sciuromorpha</taxon>
        <taxon>Sciuridae</taxon>
        <taxon>Xerinae</taxon>
        <taxon>Marmotini</taxon>
        <taxon>Marmota</taxon>
    </lineage>
</organism>
<dbReference type="PANTHER" id="PTHR23270:SF10">
    <property type="entry name" value="PROTEIN RRP5 HOMOLOG"/>
    <property type="match status" value="1"/>
</dbReference>
<comment type="caution">
    <text evidence="3">The sequence shown here is derived from an EMBL/GenBank/DDBJ whole genome shotgun (WGS) entry which is preliminary data.</text>
</comment>
<feature type="region of interest" description="Disordered" evidence="1">
    <location>
        <begin position="1"/>
        <end position="21"/>
    </location>
</feature>
<evidence type="ECO:0000259" key="2">
    <source>
        <dbReference type="PROSITE" id="PS50126"/>
    </source>
</evidence>
<protein>
    <recommendedName>
        <fullName evidence="2">S1 motif domain-containing protein</fullName>
    </recommendedName>
</protein>
<dbReference type="Pfam" id="PF00575">
    <property type="entry name" value="S1"/>
    <property type="match status" value="1"/>
</dbReference>
<dbReference type="GO" id="GO:0003723">
    <property type="term" value="F:RNA binding"/>
    <property type="evidence" value="ECO:0007669"/>
    <property type="project" value="TreeGrafter"/>
</dbReference>
<dbReference type="CDD" id="cd05702">
    <property type="entry name" value="S1_Rrp5_repeat_hs11_sc8"/>
    <property type="match status" value="1"/>
</dbReference>
<dbReference type="PROSITE" id="PS50126">
    <property type="entry name" value="S1"/>
    <property type="match status" value="1"/>
</dbReference>
<evidence type="ECO:0000313" key="3">
    <source>
        <dbReference type="EMBL" id="VTJ91928.1"/>
    </source>
</evidence>
<dbReference type="GO" id="GO:0032040">
    <property type="term" value="C:small-subunit processome"/>
    <property type="evidence" value="ECO:0007669"/>
    <property type="project" value="TreeGrafter"/>
</dbReference>
<dbReference type="Proteomes" id="UP000335636">
    <property type="component" value="Unassembled WGS sequence"/>
</dbReference>
<name>A0A5E4DCP0_MARMO</name>
<feature type="domain" description="S1 motif" evidence="2">
    <location>
        <begin position="34"/>
        <end position="119"/>
    </location>
</feature>
<dbReference type="SMART" id="SM00316">
    <property type="entry name" value="S1"/>
    <property type="match status" value="1"/>
</dbReference>
<dbReference type="GO" id="GO:0006364">
    <property type="term" value="P:rRNA processing"/>
    <property type="evidence" value="ECO:0007669"/>
    <property type="project" value="InterPro"/>
</dbReference>
<dbReference type="PANTHER" id="PTHR23270">
    <property type="entry name" value="PROGRAMMED CELL DEATH PROTEIN 11 PRE-RRNA PROCESSING PROTEIN RRP5"/>
    <property type="match status" value="1"/>
</dbReference>
<dbReference type="InterPro" id="IPR012340">
    <property type="entry name" value="NA-bd_OB-fold"/>
</dbReference>
<reference evidence="3" key="1">
    <citation type="submission" date="2019-04" db="EMBL/GenBank/DDBJ databases">
        <authorList>
            <person name="Alioto T."/>
            <person name="Alioto T."/>
        </authorList>
    </citation>
    <scope>NUCLEOTIDE SEQUENCE [LARGE SCALE GENOMIC DNA]</scope>
</reference>
<dbReference type="EMBL" id="CABDUW010012479">
    <property type="protein sequence ID" value="VTJ91928.1"/>
    <property type="molecule type" value="Genomic_DNA"/>
</dbReference>
<dbReference type="AlphaFoldDB" id="A0A5E4DCP0"/>